<sequence>MRRSDGVEWPGRGPVRRWAPATAGRAPGRRCRRAGTGPRRDGQRGAVTAETAVVLPTLVVFLLALLWALLAVAAHIQCVDAARAGARAAARQDPPEAVVETALQAAPEGADVTVGRTGDLVQVEVRARTPGLGALTVGLRARAVASAEETVGADAPVDAPGAGEAAGAGLADGAQGRAEGALRPDAEAGGDGGPAANTSQTTRTWDARVTGGSGKGADR</sequence>
<dbReference type="Pfam" id="PF07811">
    <property type="entry name" value="TadE"/>
    <property type="match status" value="1"/>
</dbReference>
<dbReference type="AlphaFoldDB" id="A0A380P0S5"/>
<evidence type="ECO:0000256" key="2">
    <source>
        <dbReference type="SAM" id="Phobius"/>
    </source>
</evidence>
<protein>
    <submittedName>
        <fullName evidence="4">TadE-like protein</fullName>
    </submittedName>
</protein>
<evidence type="ECO:0000313" key="5">
    <source>
        <dbReference type="Proteomes" id="UP000254150"/>
    </source>
</evidence>
<dbReference type="InterPro" id="IPR012495">
    <property type="entry name" value="TadE-like_dom"/>
</dbReference>
<gene>
    <name evidence="4" type="ORF">NCTC7807_03302</name>
</gene>
<evidence type="ECO:0000313" key="4">
    <source>
        <dbReference type="EMBL" id="SUP57667.1"/>
    </source>
</evidence>
<name>A0A380P0S5_STRGR</name>
<feature type="region of interest" description="Disordered" evidence="1">
    <location>
        <begin position="1"/>
        <end position="43"/>
    </location>
</feature>
<dbReference type="EMBL" id="UHID01000006">
    <property type="protein sequence ID" value="SUP57667.1"/>
    <property type="molecule type" value="Genomic_DNA"/>
</dbReference>
<dbReference type="InterPro" id="IPR049790">
    <property type="entry name" value="Rv3655c/TadE"/>
</dbReference>
<feature type="transmembrane region" description="Helical" evidence="2">
    <location>
        <begin position="53"/>
        <end position="74"/>
    </location>
</feature>
<accession>A0A380P0S5</accession>
<feature type="region of interest" description="Disordered" evidence="1">
    <location>
        <begin position="149"/>
        <end position="219"/>
    </location>
</feature>
<feature type="compositionally biased region" description="Low complexity" evidence="1">
    <location>
        <begin position="152"/>
        <end position="178"/>
    </location>
</feature>
<feature type="compositionally biased region" description="Low complexity" evidence="1">
    <location>
        <begin position="16"/>
        <end position="26"/>
    </location>
</feature>
<keyword evidence="2" id="KW-0812">Transmembrane</keyword>
<organism evidence="4 5">
    <name type="scientific">Streptomyces griseus</name>
    <dbReference type="NCBI Taxonomy" id="1911"/>
    <lineage>
        <taxon>Bacteria</taxon>
        <taxon>Bacillati</taxon>
        <taxon>Actinomycetota</taxon>
        <taxon>Actinomycetes</taxon>
        <taxon>Kitasatosporales</taxon>
        <taxon>Streptomycetaceae</taxon>
        <taxon>Streptomyces</taxon>
    </lineage>
</organism>
<reference evidence="4 5" key="1">
    <citation type="submission" date="2018-06" db="EMBL/GenBank/DDBJ databases">
        <authorList>
            <consortium name="Pathogen Informatics"/>
            <person name="Doyle S."/>
        </authorList>
    </citation>
    <scope>NUCLEOTIDE SEQUENCE [LARGE SCALE GENOMIC DNA]</scope>
    <source>
        <strain evidence="4 5">NCTC7807</strain>
    </source>
</reference>
<dbReference type="NCBIfam" id="NF041390">
    <property type="entry name" value="TadE_Rv3655c"/>
    <property type="match status" value="1"/>
</dbReference>
<keyword evidence="2" id="KW-1133">Transmembrane helix</keyword>
<feature type="domain" description="TadE-like" evidence="3">
    <location>
        <begin position="45"/>
        <end position="87"/>
    </location>
</feature>
<evidence type="ECO:0000259" key="3">
    <source>
        <dbReference type="Pfam" id="PF07811"/>
    </source>
</evidence>
<dbReference type="Proteomes" id="UP000254150">
    <property type="component" value="Unassembled WGS sequence"/>
</dbReference>
<proteinExistence type="predicted"/>
<evidence type="ECO:0000256" key="1">
    <source>
        <dbReference type="SAM" id="MobiDB-lite"/>
    </source>
</evidence>
<keyword evidence="2" id="KW-0472">Membrane</keyword>